<reference evidence="3" key="1">
    <citation type="journal article" date="2019" name="Int. J. Syst. Evol. Microbiol.">
        <title>The Global Catalogue of Microorganisms (GCM) 10K type strain sequencing project: providing services to taxonomists for standard genome sequencing and annotation.</title>
        <authorList>
            <consortium name="The Broad Institute Genomics Platform"/>
            <consortium name="The Broad Institute Genome Sequencing Center for Infectious Disease"/>
            <person name="Wu L."/>
            <person name="Ma J."/>
        </authorList>
    </citation>
    <scope>NUCLEOTIDE SEQUENCE [LARGE SCALE GENOMIC DNA]</scope>
    <source>
        <strain evidence="3">JCM 17626</strain>
    </source>
</reference>
<dbReference type="Proteomes" id="UP001501772">
    <property type="component" value="Unassembled WGS sequence"/>
</dbReference>
<name>A0ABP8BQ20_9SPHI</name>
<keyword evidence="3" id="KW-1185">Reference proteome</keyword>
<accession>A0ABP8BQ20</accession>
<evidence type="ECO:0000259" key="1">
    <source>
        <dbReference type="Pfam" id="PF07693"/>
    </source>
</evidence>
<organism evidence="2 3">
    <name type="scientific">Pedobacter jeongneungensis</name>
    <dbReference type="NCBI Taxonomy" id="947309"/>
    <lineage>
        <taxon>Bacteria</taxon>
        <taxon>Pseudomonadati</taxon>
        <taxon>Bacteroidota</taxon>
        <taxon>Sphingobacteriia</taxon>
        <taxon>Sphingobacteriales</taxon>
        <taxon>Sphingobacteriaceae</taxon>
        <taxon>Pedobacter</taxon>
    </lineage>
</organism>
<sequence>MKELSDDLGTGEKKLIVVFDNMDRLPPDKVKILWSSINTFFSDFSFDHISVIIPFDTAHILAAFGNSDDVAGQFISKTFRVIFRVAQPVLTDWQAFFTLKFENAFGSGYGSELIVLKTIFDLATPSITPRDIIAFINEMVSVSLVLGDEVGLRYIGLFCLNKKEILADPARIIEELPFIERFKTVFRDDDQIQDSLAAIAYNVPKESARQIILKREIQLAIREENQERFEALTGQKHFSDMLEQISMIDELPISAFIQLCEGLPGRTEKISAAESTEFWDRLNRYYIKAPQNTQEFTIANRILMDRCSVEHKLQHASYFAKRMNLMDNFLGDKYYHSLNKFDEFSRDGGLGISIHDHLLDKDMEAEDFVLFVTAGGGLEPDFKVSTDVGKLNEYLIDAVSKGRKVDPVIGEIQESYDLKATVEYLTAQMVAVDNKITYDNLVNVVYLLHAMTPDLLLPRLPDTVLKIFLEHTDQKEETFLELAAMRLSRGKSYAYEGIAVESFLEISGDDDTDFVAQVAKRFEKYGNYGTGLLFAGKWKNNLLTGVMQNITINHYGTSRMNIAEVLPRFTEIGTAFDLDLDIFIDRLNGWSRFLPDNISKETIRAKVGDVGFYRKAVNSKNKLSRYMIKTYKDSLQDISEEAWAEVIINKDSTLSNVLTFIESGQLKSLPVNCVLAFKRLISEFAAGDYDDISEADFLILKKSISNARLKTVLKNIRDRFLTDLMITTRQSLFFFGMFIDNADLSDRPADAIRRLFIPMLSHPESLDLLLVYSEDVISIVLAGGVEGLSFVEELKGLDSADLRINHLMDRLRLSDAESKKTKTSKSKKKQNET</sequence>
<protein>
    <recommendedName>
        <fullName evidence="1">KAP NTPase domain-containing protein</fullName>
    </recommendedName>
</protein>
<dbReference type="EMBL" id="BAABBY010000015">
    <property type="protein sequence ID" value="GAA4213170.1"/>
    <property type="molecule type" value="Genomic_DNA"/>
</dbReference>
<feature type="domain" description="KAP NTPase" evidence="1">
    <location>
        <begin position="2"/>
        <end position="141"/>
    </location>
</feature>
<dbReference type="Pfam" id="PF07693">
    <property type="entry name" value="KAP_NTPase"/>
    <property type="match status" value="1"/>
</dbReference>
<dbReference type="InterPro" id="IPR011646">
    <property type="entry name" value="KAP_P-loop"/>
</dbReference>
<gene>
    <name evidence="2" type="ORF">GCM10022289_44930</name>
</gene>
<evidence type="ECO:0000313" key="3">
    <source>
        <dbReference type="Proteomes" id="UP001501772"/>
    </source>
</evidence>
<proteinExistence type="predicted"/>
<evidence type="ECO:0000313" key="2">
    <source>
        <dbReference type="EMBL" id="GAA4213170.1"/>
    </source>
</evidence>
<comment type="caution">
    <text evidence="2">The sequence shown here is derived from an EMBL/GenBank/DDBJ whole genome shotgun (WGS) entry which is preliminary data.</text>
</comment>